<evidence type="ECO:0000256" key="1">
    <source>
        <dbReference type="SAM" id="MobiDB-lite"/>
    </source>
</evidence>
<evidence type="ECO:0000313" key="3">
    <source>
        <dbReference type="Proteomes" id="UP000278981"/>
    </source>
</evidence>
<name>A0A3N9YG27_9ACTN</name>
<protein>
    <submittedName>
        <fullName evidence="2">Uncharacterized protein</fullName>
    </submittedName>
</protein>
<organism evidence="2 3">
    <name type="scientific">Micromonospora ureilytica</name>
    <dbReference type="NCBI Taxonomy" id="709868"/>
    <lineage>
        <taxon>Bacteria</taxon>
        <taxon>Bacillati</taxon>
        <taxon>Actinomycetota</taxon>
        <taxon>Actinomycetes</taxon>
        <taxon>Micromonosporales</taxon>
        <taxon>Micromonosporaceae</taxon>
        <taxon>Micromonospora</taxon>
    </lineage>
</organism>
<comment type="caution">
    <text evidence="2">The sequence shown here is derived from an EMBL/GenBank/DDBJ whole genome shotgun (WGS) entry which is preliminary data.</text>
</comment>
<evidence type="ECO:0000313" key="2">
    <source>
        <dbReference type="EMBL" id="RQX18507.1"/>
    </source>
</evidence>
<reference evidence="2 3" key="1">
    <citation type="submission" date="2018-04" db="EMBL/GenBank/DDBJ databases">
        <title>Micromonosporas from Atacama Desert.</title>
        <authorList>
            <person name="Carro L."/>
            <person name="Klenk H.-P."/>
            <person name="Goodfellow M."/>
        </authorList>
    </citation>
    <scope>NUCLEOTIDE SEQUENCE [LARGE SCALE GENOMIC DNA]</scope>
    <source>
        <strain evidence="2 3">LB19</strain>
    </source>
</reference>
<proteinExistence type="predicted"/>
<feature type="non-terminal residue" evidence="2">
    <location>
        <position position="1"/>
    </location>
</feature>
<feature type="compositionally biased region" description="Gly residues" evidence="1">
    <location>
        <begin position="26"/>
        <end position="66"/>
    </location>
</feature>
<dbReference type="EMBL" id="QDGB01000190">
    <property type="protein sequence ID" value="RQX18507.1"/>
    <property type="molecule type" value="Genomic_DNA"/>
</dbReference>
<dbReference type="Proteomes" id="UP000278981">
    <property type="component" value="Unassembled WGS sequence"/>
</dbReference>
<accession>A0A3N9YG27</accession>
<feature type="region of interest" description="Disordered" evidence="1">
    <location>
        <begin position="23"/>
        <end position="92"/>
    </location>
</feature>
<sequence>MVGGGNGKLPPMTSAANALRTAAAAGPGGAGMAGGARGAGVGGAGMAGGGMMGGAGGAGHGGGGSGSEHSSWLTEDDDPWGPGDGASPGVLR</sequence>
<dbReference type="AlphaFoldDB" id="A0A3N9YG27"/>
<gene>
    <name evidence="2" type="ORF">DDE19_07305</name>
</gene>